<accession>A0A0C3PI95</accession>
<evidence type="ECO:0000256" key="1">
    <source>
        <dbReference type="SAM" id="MobiDB-lite"/>
    </source>
</evidence>
<sequence length="191" mass="18686">MASYDERLLASAPAATRAAKQEGYNVDLLDDGAPKAGSSSPETQHAPLASSHGHAEAGLSKEVLPSYASAPVPWWRRKKVIIFAVIFAVVAVAAIVGGAVGGTVNHNKGGNKAAVSASATVSAAAPDTSSGPVPGQQGGGSNPGQQGGQDSSSGSSQLSTMTSASAGNPTLGGNLAQATKPPTIAVSGEAD</sequence>
<gene>
    <name evidence="3" type="ORF">PHLGIDRAFT_128725</name>
</gene>
<organism evidence="3 4">
    <name type="scientific">Phlebiopsis gigantea (strain 11061_1 CR5-6)</name>
    <name type="common">White-rot fungus</name>
    <name type="synonym">Peniophora gigantea</name>
    <dbReference type="NCBI Taxonomy" id="745531"/>
    <lineage>
        <taxon>Eukaryota</taxon>
        <taxon>Fungi</taxon>
        <taxon>Dikarya</taxon>
        <taxon>Basidiomycota</taxon>
        <taxon>Agaricomycotina</taxon>
        <taxon>Agaricomycetes</taxon>
        <taxon>Polyporales</taxon>
        <taxon>Phanerochaetaceae</taxon>
        <taxon>Phlebiopsis</taxon>
    </lineage>
</organism>
<dbReference type="AlphaFoldDB" id="A0A0C3PI95"/>
<keyword evidence="2" id="KW-0812">Transmembrane</keyword>
<protein>
    <submittedName>
        <fullName evidence="3">Uncharacterized protein</fullName>
    </submittedName>
</protein>
<reference evidence="3 4" key="1">
    <citation type="journal article" date="2014" name="PLoS Genet.">
        <title>Analysis of the Phlebiopsis gigantea genome, transcriptome and secretome provides insight into its pioneer colonization strategies of wood.</title>
        <authorList>
            <person name="Hori C."/>
            <person name="Ishida T."/>
            <person name="Igarashi K."/>
            <person name="Samejima M."/>
            <person name="Suzuki H."/>
            <person name="Master E."/>
            <person name="Ferreira P."/>
            <person name="Ruiz-Duenas F.J."/>
            <person name="Held B."/>
            <person name="Canessa P."/>
            <person name="Larrondo L.F."/>
            <person name="Schmoll M."/>
            <person name="Druzhinina I.S."/>
            <person name="Kubicek C.P."/>
            <person name="Gaskell J.A."/>
            <person name="Kersten P."/>
            <person name="St John F."/>
            <person name="Glasner J."/>
            <person name="Sabat G."/>
            <person name="Splinter BonDurant S."/>
            <person name="Syed K."/>
            <person name="Yadav J."/>
            <person name="Mgbeahuruike A.C."/>
            <person name="Kovalchuk A."/>
            <person name="Asiegbu F.O."/>
            <person name="Lackner G."/>
            <person name="Hoffmeister D."/>
            <person name="Rencoret J."/>
            <person name="Gutierrez A."/>
            <person name="Sun H."/>
            <person name="Lindquist E."/>
            <person name="Barry K."/>
            <person name="Riley R."/>
            <person name="Grigoriev I.V."/>
            <person name="Henrissat B."/>
            <person name="Kues U."/>
            <person name="Berka R.M."/>
            <person name="Martinez A.T."/>
            <person name="Covert S.F."/>
            <person name="Blanchette R.A."/>
            <person name="Cullen D."/>
        </authorList>
    </citation>
    <scope>NUCLEOTIDE SEQUENCE [LARGE SCALE GENOMIC DNA]</scope>
    <source>
        <strain evidence="3 4">11061_1 CR5-6</strain>
    </source>
</reference>
<evidence type="ECO:0000256" key="2">
    <source>
        <dbReference type="SAM" id="Phobius"/>
    </source>
</evidence>
<feature type="region of interest" description="Disordered" evidence="1">
    <location>
        <begin position="29"/>
        <end position="54"/>
    </location>
</feature>
<feature type="compositionally biased region" description="Gly residues" evidence="1">
    <location>
        <begin position="136"/>
        <end position="147"/>
    </location>
</feature>
<keyword evidence="4" id="KW-1185">Reference proteome</keyword>
<keyword evidence="2" id="KW-0472">Membrane</keyword>
<evidence type="ECO:0000313" key="3">
    <source>
        <dbReference type="EMBL" id="KIP05703.1"/>
    </source>
</evidence>
<proteinExistence type="predicted"/>
<name>A0A0C3PI95_PHLG1</name>
<feature type="compositionally biased region" description="Low complexity" evidence="1">
    <location>
        <begin position="148"/>
        <end position="159"/>
    </location>
</feature>
<feature type="transmembrane region" description="Helical" evidence="2">
    <location>
        <begin position="80"/>
        <end position="102"/>
    </location>
</feature>
<feature type="region of interest" description="Disordered" evidence="1">
    <location>
        <begin position="123"/>
        <end position="191"/>
    </location>
</feature>
<dbReference type="Proteomes" id="UP000053257">
    <property type="component" value="Unassembled WGS sequence"/>
</dbReference>
<keyword evidence="2" id="KW-1133">Transmembrane helix</keyword>
<feature type="compositionally biased region" description="Low complexity" evidence="1">
    <location>
        <begin position="123"/>
        <end position="135"/>
    </location>
</feature>
<dbReference type="EMBL" id="KN840536">
    <property type="protein sequence ID" value="KIP05703.1"/>
    <property type="molecule type" value="Genomic_DNA"/>
</dbReference>
<dbReference type="HOGENOM" id="CLU_115940_0_0_1"/>
<evidence type="ECO:0000313" key="4">
    <source>
        <dbReference type="Proteomes" id="UP000053257"/>
    </source>
</evidence>
<dbReference type="OrthoDB" id="3268868at2759"/>